<feature type="region of interest" description="Disordered" evidence="1">
    <location>
        <begin position="101"/>
        <end position="201"/>
    </location>
</feature>
<feature type="compositionally biased region" description="Polar residues" evidence="1">
    <location>
        <begin position="102"/>
        <end position="111"/>
    </location>
</feature>
<dbReference type="AlphaFoldDB" id="A7RZ51"/>
<feature type="transmembrane region" description="Helical" evidence="2">
    <location>
        <begin position="80"/>
        <end position="97"/>
    </location>
</feature>
<feature type="transmembrane region" description="Helical" evidence="2">
    <location>
        <begin position="50"/>
        <end position="73"/>
    </location>
</feature>
<feature type="region of interest" description="Disordered" evidence="1">
    <location>
        <begin position="215"/>
        <end position="235"/>
    </location>
</feature>
<dbReference type="STRING" id="45351.A7RZ51"/>
<dbReference type="InParanoid" id="A7RZ51"/>
<protein>
    <submittedName>
        <fullName evidence="3">Uncharacterized protein</fullName>
    </submittedName>
</protein>
<sequence>MVPKIKEDRMKSVFNSSVAASVVFVVVIGIVVAASVVSVVALVTGNAASVVSVVVIVIAASVVSVAAHFFVAVVRESHTLLFIIVISVSLYDPMSILRDNLNPASSPSLRNGQARKEEKGMNGPVIPMAYLTSTGSPNPQRKRKNDPHRTIDHSSVHRASRDTVRTGRDGHKPQAPNPTQSRDRSRERPRDQPRDDKYYDDMIVRINEELEQAVKKGQSPYDIYGLEEDDASEWC</sequence>
<gene>
    <name evidence="3" type="ORF">NEMVEDRAFT_v1g204310</name>
</gene>
<keyword evidence="2" id="KW-1133">Transmembrane helix</keyword>
<evidence type="ECO:0000313" key="3">
    <source>
        <dbReference type="EMBL" id="EDO43296.1"/>
    </source>
</evidence>
<feature type="transmembrane region" description="Helical" evidence="2">
    <location>
        <begin position="21"/>
        <end position="44"/>
    </location>
</feature>
<feature type="compositionally biased region" description="Basic and acidic residues" evidence="1">
    <location>
        <begin position="181"/>
        <end position="201"/>
    </location>
</feature>
<evidence type="ECO:0000256" key="1">
    <source>
        <dbReference type="SAM" id="MobiDB-lite"/>
    </source>
</evidence>
<keyword evidence="2" id="KW-0812">Transmembrane</keyword>
<accession>A7RZ51</accession>
<evidence type="ECO:0000256" key="2">
    <source>
        <dbReference type="SAM" id="Phobius"/>
    </source>
</evidence>
<keyword evidence="4" id="KW-1185">Reference proteome</keyword>
<keyword evidence="2" id="KW-0472">Membrane</keyword>
<feature type="compositionally biased region" description="Basic and acidic residues" evidence="1">
    <location>
        <begin position="147"/>
        <end position="172"/>
    </location>
</feature>
<reference evidence="3 4" key="1">
    <citation type="journal article" date="2007" name="Science">
        <title>Sea anemone genome reveals ancestral eumetazoan gene repertoire and genomic organization.</title>
        <authorList>
            <person name="Putnam N.H."/>
            <person name="Srivastava M."/>
            <person name="Hellsten U."/>
            <person name="Dirks B."/>
            <person name="Chapman J."/>
            <person name="Salamov A."/>
            <person name="Terry A."/>
            <person name="Shapiro H."/>
            <person name="Lindquist E."/>
            <person name="Kapitonov V.V."/>
            <person name="Jurka J."/>
            <person name="Genikhovich G."/>
            <person name="Grigoriev I.V."/>
            <person name="Lucas S.M."/>
            <person name="Steele R.E."/>
            <person name="Finnerty J.R."/>
            <person name="Technau U."/>
            <person name="Martindale M.Q."/>
            <person name="Rokhsar D.S."/>
        </authorList>
    </citation>
    <scope>NUCLEOTIDE SEQUENCE [LARGE SCALE GENOMIC DNA]</scope>
    <source>
        <strain evidence="4">CH2 X CH6</strain>
    </source>
</reference>
<feature type="compositionally biased region" description="Acidic residues" evidence="1">
    <location>
        <begin position="225"/>
        <end position="235"/>
    </location>
</feature>
<dbReference type="Proteomes" id="UP000001593">
    <property type="component" value="Unassembled WGS sequence"/>
</dbReference>
<organism evidence="3 4">
    <name type="scientific">Nematostella vectensis</name>
    <name type="common">Starlet sea anemone</name>
    <dbReference type="NCBI Taxonomy" id="45351"/>
    <lineage>
        <taxon>Eukaryota</taxon>
        <taxon>Metazoa</taxon>
        <taxon>Cnidaria</taxon>
        <taxon>Anthozoa</taxon>
        <taxon>Hexacorallia</taxon>
        <taxon>Actiniaria</taxon>
        <taxon>Edwardsiidae</taxon>
        <taxon>Nematostella</taxon>
    </lineage>
</organism>
<dbReference type="HOGENOM" id="CLU_1181441_0_0_1"/>
<evidence type="ECO:0000313" key="4">
    <source>
        <dbReference type="Proteomes" id="UP000001593"/>
    </source>
</evidence>
<dbReference type="EMBL" id="DS469555">
    <property type="protein sequence ID" value="EDO43296.1"/>
    <property type="molecule type" value="Genomic_DNA"/>
</dbReference>
<proteinExistence type="predicted"/>
<name>A7RZ51_NEMVE</name>